<dbReference type="EMBL" id="NOXV01000295">
    <property type="protein sequence ID" value="OYQ34087.1"/>
    <property type="molecule type" value="Genomic_DNA"/>
</dbReference>
<dbReference type="InterPro" id="IPR036102">
    <property type="entry name" value="OsmC/Ohrsf"/>
</dbReference>
<accession>A0A255YXX7</accession>
<name>A0A255YXX7_9FLAO</name>
<dbReference type="OrthoDB" id="9791538at2"/>
<gene>
    <name evidence="1" type="ORF">CHU92_12180</name>
</gene>
<dbReference type="PANTHER" id="PTHR39624:SF2">
    <property type="entry name" value="OSMC-LIKE PROTEIN"/>
    <property type="match status" value="1"/>
</dbReference>
<evidence type="ECO:0000313" key="2">
    <source>
        <dbReference type="Proteomes" id="UP000216605"/>
    </source>
</evidence>
<dbReference type="Pfam" id="PF02566">
    <property type="entry name" value="OsmC"/>
    <property type="match status" value="1"/>
</dbReference>
<sequence>MANSIKIKNVPEGFQSVITNGKHSILADEPLKSGGTDLGFSPVDLLLSGLGLCKVTTVRYIARKNNWQIGDVKAELSHETRRGENGLKTQVKVKMLIEGDLTQEQKAELLKQADRCYVHRMIEGEWDIEHAVEAHSLELKKLETENV</sequence>
<dbReference type="RefSeq" id="WP_094415959.1">
    <property type="nucleotide sequence ID" value="NZ_NOXV01000295.1"/>
</dbReference>
<organism evidence="1 2">
    <name type="scientific">Flavobacterium cyanobacteriorum</name>
    <dbReference type="NCBI Taxonomy" id="2022802"/>
    <lineage>
        <taxon>Bacteria</taxon>
        <taxon>Pseudomonadati</taxon>
        <taxon>Bacteroidota</taxon>
        <taxon>Flavobacteriia</taxon>
        <taxon>Flavobacteriales</taxon>
        <taxon>Flavobacteriaceae</taxon>
        <taxon>Flavobacterium</taxon>
    </lineage>
</organism>
<dbReference type="AlphaFoldDB" id="A0A255YXX7"/>
<dbReference type="InterPro" id="IPR003718">
    <property type="entry name" value="OsmC/Ohr_fam"/>
</dbReference>
<dbReference type="Proteomes" id="UP000216605">
    <property type="component" value="Unassembled WGS sequence"/>
</dbReference>
<dbReference type="PANTHER" id="PTHR39624">
    <property type="entry name" value="PROTEIN INVOLVED IN RIMO-MEDIATED BETA-METHYLTHIOLATION OF RIBOSOMAL PROTEIN S12 YCAO"/>
    <property type="match status" value="1"/>
</dbReference>
<dbReference type="Gene3D" id="3.30.300.20">
    <property type="match status" value="1"/>
</dbReference>
<protein>
    <submittedName>
        <fullName evidence="1">Disulfide bond formation regulator</fullName>
    </submittedName>
</protein>
<proteinExistence type="predicted"/>
<evidence type="ECO:0000313" key="1">
    <source>
        <dbReference type="EMBL" id="OYQ34087.1"/>
    </source>
</evidence>
<comment type="caution">
    <text evidence="1">The sequence shown here is derived from an EMBL/GenBank/DDBJ whole genome shotgun (WGS) entry which is preliminary data.</text>
</comment>
<dbReference type="SUPFAM" id="SSF82784">
    <property type="entry name" value="OsmC-like"/>
    <property type="match status" value="1"/>
</dbReference>
<keyword evidence="2" id="KW-1185">Reference proteome</keyword>
<dbReference type="InterPro" id="IPR015946">
    <property type="entry name" value="KH_dom-like_a/b"/>
</dbReference>
<reference evidence="1 2" key="1">
    <citation type="submission" date="2017-07" db="EMBL/GenBank/DDBJ databases">
        <title>Flavobacterium cyanobacteriorum sp. nov., isolated from cyanobacterial aggregates in a eutrophic lake.</title>
        <authorList>
            <person name="Cai H."/>
        </authorList>
    </citation>
    <scope>NUCLEOTIDE SEQUENCE [LARGE SCALE GENOMIC DNA]</scope>
    <source>
        <strain evidence="1 2">TH021</strain>
    </source>
</reference>